<dbReference type="eggNOG" id="ENOG502SGMW">
    <property type="taxonomic scope" value="Eukaryota"/>
</dbReference>
<dbReference type="Proteomes" id="UP000063063">
    <property type="component" value="Chromosome 2"/>
</dbReference>
<dbReference type="OrthoDB" id="253002at2759"/>
<feature type="compositionally biased region" description="Polar residues" evidence="1">
    <location>
        <begin position="83"/>
        <end position="92"/>
    </location>
</feature>
<dbReference type="VEuPathDB" id="TriTrypDB:LPMP_020360"/>
<feature type="compositionally biased region" description="Basic residues" evidence="1">
    <location>
        <begin position="1"/>
        <end position="22"/>
    </location>
</feature>
<evidence type="ECO:0008006" key="4">
    <source>
        <dbReference type="Google" id="ProtNLM"/>
    </source>
</evidence>
<dbReference type="KEGG" id="lpan:LPMP_020360"/>
<feature type="compositionally biased region" description="Low complexity" evidence="1">
    <location>
        <begin position="29"/>
        <end position="38"/>
    </location>
</feature>
<feature type="region of interest" description="Disordered" evidence="1">
    <location>
        <begin position="1"/>
        <end position="110"/>
    </location>
</feature>
<feature type="compositionally biased region" description="Pro residues" evidence="1">
    <location>
        <begin position="39"/>
        <end position="48"/>
    </location>
</feature>
<proteinExistence type="predicted"/>
<feature type="region of interest" description="Disordered" evidence="1">
    <location>
        <begin position="176"/>
        <end position="197"/>
    </location>
</feature>
<reference evidence="2 3" key="1">
    <citation type="journal article" date="2015" name="Sci. Rep.">
        <title>The genome of Leishmania panamensis: insights into genomics of the L. (Viannia) subgenus.</title>
        <authorList>
            <person name="Llanes A."/>
            <person name="Restrepo C.M."/>
            <person name="Vecchio G.D."/>
            <person name="Anguizola F.J."/>
            <person name="Lleonart R."/>
        </authorList>
    </citation>
    <scope>NUCLEOTIDE SEQUENCE [LARGE SCALE GENOMIC DNA]</scope>
    <source>
        <strain evidence="2 3">MHOM/PA/94/PSC-1</strain>
    </source>
</reference>
<dbReference type="GeneID" id="22571846"/>
<accession>A0A088S179</accession>
<evidence type="ECO:0000256" key="1">
    <source>
        <dbReference type="SAM" id="MobiDB-lite"/>
    </source>
</evidence>
<name>A0A088S179_LEIPA</name>
<dbReference type="VEuPathDB" id="TriTrypDB:LPAL13_020008600"/>
<gene>
    <name evidence="2" type="ORF">LPMP_020360</name>
</gene>
<keyword evidence="3" id="KW-1185">Reference proteome</keyword>
<evidence type="ECO:0000313" key="3">
    <source>
        <dbReference type="Proteomes" id="UP000063063"/>
    </source>
</evidence>
<dbReference type="EMBL" id="CP009371">
    <property type="protein sequence ID" value="AIN95216.1"/>
    <property type="molecule type" value="Genomic_DNA"/>
</dbReference>
<evidence type="ECO:0000313" key="2">
    <source>
        <dbReference type="EMBL" id="AIN95216.1"/>
    </source>
</evidence>
<sequence length="197" mass="21306">MAGGKLSKRVKLRAKNSRKQQAHHVSGEHALPSSGLSSSPPPATPPTHSPTKAHRQEALDIRDALRQRQGRARHAAAMKVKGASSSRTTQGSGDAKRKLTKKAKKDTPSSQCTAGLRRATLLKQRRLMLPHMTAAEERMAMAQEELNLFDKVQTVPAYAADPFAAVMQHLSSTMDALQPQTPDVGPAERAVGAGRRR</sequence>
<dbReference type="RefSeq" id="XP_010698181.1">
    <property type="nucleotide sequence ID" value="XM_010699879.1"/>
</dbReference>
<feature type="compositionally biased region" description="Basic and acidic residues" evidence="1">
    <location>
        <begin position="54"/>
        <end position="66"/>
    </location>
</feature>
<organism evidence="2 3">
    <name type="scientific">Leishmania panamensis</name>
    <dbReference type="NCBI Taxonomy" id="5679"/>
    <lineage>
        <taxon>Eukaryota</taxon>
        <taxon>Discoba</taxon>
        <taxon>Euglenozoa</taxon>
        <taxon>Kinetoplastea</taxon>
        <taxon>Metakinetoplastina</taxon>
        <taxon>Trypanosomatida</taxon>
        <taxon>Trypanosomatidae</taxon>
        <taxon>Leishmaniinae</taxon>
        <taxon>Leishmania</taxon>
        <taxon>Leishmania guyanensis species complex</taxon>
    </lineage>
</organism>
<protein>
    <recommendedName>
        <fullName evidence="4">Ribosome biogenesis protein SLX9</fullName>
    </recommendedName>
</protein>
<dbReference type="AlphaFoldDB" id="A0A088S179"/>